<accession>A0ABS9RIA8</accession>
<keyword evidence="2" id="KW-0805">Transcription regulation</keyword>
<protein>
    <submittedName>
        <fullName evidence="7">RNA polymerase sigma-70 factor</fullName>
    </submittedName>
</protein>
<comment type="caution">
    <text evidence="7">The sequence shown here is derived from an EMBL/GenBank/DDBJ whole genome shotgun (WGS) entry which is preliminary data.</text>
</comment>
<dbReference type="NCBIfam" id="TIGR02937">
    <property type="entry name" value="sigma70-ECF"/>
    <property type="match status" value="1"/>
</dbReference>
<reference evidence="7" key="1">
    <citation type="submission" date="2022-02" db="EMBL/GenBank/DDBJ databases">
        <title>Aestuariibaculum sp., a marine bacterium isolated from sediment in Guangxi.</title>
        <authorList>
            <person name="Ying J."/>
        </authorList>
    </citation>
    <scope>NUCLEOTIDE SEQUENCE</scope>
    <source>
        <strain evidence="7">L182</strain>
    </source>
</reference>
<dbReference type="Gene3D" id="1.10.10.10">
    <property type="entry name" value="Winged helix-like DNA-binding domain superfamily/Winged helix DNA-binding domain"/>
    <property type="match status" value="1"/>
</dbReference>
<dbReference type="Pfam" id="PF08281">
    <property type="entry name" value="Sigma70_r4_2"/>
    <property type="match status" value="1"/>
</dbReference>
<evidence type="ECO:0000256" key="1">
    <source>
        <dbReference type="ARBA" id="ARBA00010641"/>
    </source>
</evidence>
<evidence type="ECO:0000256" key="4">
    <source>
        <dbReference type="ARBA" id="ARBA00023163"/>
    </source>
</evidence>
<keyword evidence="4" id="KW-0804">Transcription</keyword>
<evidence type="ECO:0000256" key="2">
    <source>
        <dbReference type="ARBA" id="ARBA00023015"/>
    </source>
</evidence>
<dbReference type="SUPFAM" id="SSF88946">
    <property type="entry name" value="Sigma2 domain of RNA polymerase sigma factors"/>
    <property type="match status" value="1"/>
</dbReference>
<dbReference type="Proteomes" id="UP001156141">
    <property type="component" value="Unassembled WGS sequence"/>
</dbReference>
<dbReference type="InterPro" id="IPR013249">
    <property type="entry name" value="RNA_pol_sigma70_r4_t2"/>
</dbReference>
<dbReference type="InterPro" id="IPR036388">
    <property type="entry name" value="WH-like_DNA-bd_sf"/>
</dbReference>
<dbReference type="RefSeq" id="WP_240573010.1">
    <property type="nucleotide sequence ID" value="NZ_CP136709.1"/>
</dbReference>
<dbReference type="InterPro" id="IPR013324">
    <property type="entry name" value="RNA_pol_sigma_r3/r4-like"/>
</dbReference>
<keyword evidence="8" id="KW-1185">Reference proteome</keyword>
<sequence>MSNREVTNQAQLLKSLKKGDKSAFKSIFDIYFKRLCVFALNYVQDQFTAEEVVENTLLKLWQKRSKLDNVENLKSYLYTMVRNACVDYNKKEKKLIRLDIKKHDNVSLNDPFVVEEETHAALYAALETLPEKCRKVFELSCLDGIKYKDIAEDLKISLNTVKSQRARAISLLKLYLKDHPFYAVFLASF</sequence>
<dbReference type="InterPro" id="IPR013325">
    <property type="entry name" value="RNA_pol_sigma_r2"/>
</dbReference>
<evidence type="ECO:0000256" key="3">
    <source>
        <dbReference type="ARBA" id="ARBA00023082"/>
    </source>
</evidence>
<organism evidence="7 8">
    <name type="scientific">Aestuariibaculum lutulentum</name>
    <dbReference type="NCBI Taxonomy" id="2920935"/>
    <lineage>
        <taxon>Bacteria</taxon>
        <taxon>Pseudomonadati</taxon>
        <taxon>Bacteroidota</taxon>
        <taxon>Flavobacteriia</taxon>
        <taxon>Flavobacteriales</taxon>
        <taxon>Flavobacteriaceae</taxon>
    </lineage>
</organism>
<feature type="domain" description="RNA polymerase sigma-70 region 2" evidence="5">
    <location>
        <begin position="31"/>
        <end position="93"/>
    </location>
</feature>
<comment type="similarity">
    <text evidence="1">Belongs to the sigma-70 factor family. ECF subfamily.</text>
</comment>
<dbReference type="InterPro" id="IPR039425">
    <property type="entry name" value="RNA_pol_sigma-70-like"/>
</dbReference>
<proteinExistence type="inferred from homology"/>
<keyword evidence="3" id="KW-0731">Sigma factor</keyword>
<dbReference type="PANTHER" id="PTHR43133">
    <property type="entry name" value="RNA POLYMERASE ECF-TYPE SIGMA FACTO"/>
    <property type="match status" value="1"/>
</dbReference>
<evidence type="ECO:0000259" key="6">
    <source>
        <dbReference type="Pfam" id="PF08281"/>
    </source>
</evidence>
<dbReference type="EMBL" id="JAKVQD010000002">
    <property type="protein sequence ID" value="MCH4552680.1"/>
    <property type="molecule type" value="Genomic_DNA"/>
</dbReference>
<gene>
    <name evidence="7" type="ORF">MKW35_08610</name>
</gene>
<dbReference type="NCBIfam" id="TIGR02985">
    <property type="entry name" value="Sig70_bacteroi1"/>
    <property type="match status" value="1"/>
</dbReference>
<dbReference type="SUPFAM" id="SSF88659">
    <property type="entry name" value="Sigma3 and sigma4 domains of RNA polymerase sigma factors"/>
    <property type="match status" value="1"/>
</dbReference>
<dbReference type="InterPro" id="IPR014327">
    <property type="entry name" value="RNA_pol_sigma70_bacteroid"/>
</dbReference>
<evidence type="ECO:0000313" key="8">
    <source>
        <dbReference type="Proteomes" id="UP001156141"/>
    </source>
</evidence>
<name>A0ABS9RIA8_9FLAO</name>
<dbReference type="Pfam" id="PF04542">
    <property type="entry name" value="Sigma70_r2"/>
    <property type="match status" value="1"/>
</dbReference>
<dbReference type="InterPro" id="IPR014284">
    <property type="entry name" value="RNA_pol_sigma-70_dom"/>
</dbReference>
<evidence type="ECO:0000259" key="5">
    <source>
        <dbReference type="Pfam" id="PF04542"/>
    </source>
</evidence>
<evidence type="ECO:0000313" key="7">
    <source>
        <dbReference type="EMBL" id="MCH4552680.1"/>
    </source>
</evidence>
<dbReference type="InterPro" id="IPR007627">
    <property type="entry name" value="RNA_pol_sigma70_r2"/>
</dbReference>
<feature type="domain" description="RNA polymerase sigma factor 70 region 4 type 2" evidence="6">
    <location>
        <begin position="120"/>
        <end position="169"/>
    </location>
</feature>
<dbReference type="PANTHER" id="PTHR43133:SF46">
    <property type="entry name" value="RNA POLYMERASE SIGMA-70 FACTOR ECF SUBFAMILY"/>
    <property type="match status" value="1"/>
</dbReference>
<dbReference type="Gene3D" id="1.10.1740.10">
    <property type="match status" value="1"/>
</dbReference>